<evidence type="ECO:0000256" key="3">
    <source>
        <dbReference type="ARBA" id="ARBA00023118"/>
    </source>
</evidence>
<dbReference type="Proteomes" id="UP000237846">
    <property type="component" value="Unassembled WGS sequence"/>
</dbReference>
<dbReference type="InterPro" id="IPR049435">
    <property type="entry name" value="Cas_Cas6_C"/>
</dbReference>
<dbReference type="PANTHER" id="PTHR36984">
    <property type="entry name" value="CRISPR-ASSOCIATED ENDORIBONUCLEASE CAS6 1"/>
    <property type="match status" value="1"/>
</dbReference>
<dbReference type="Pfam" id="PF01881">
    <property type="entry name" value="Cas_Cas6_C"/>
    <property type="match status" value="1"/>
</dbReference>
<dbReference type="EMBL" id="PVZC01000005">
    <property type="protein sequence ID" value="PRX97924.1"/>
    <property type="molecule type" value="Genomic_DNA"/>
</dbReference>
<name>A0A2T0Q296_9ACTN</name>
<comment type="similarity">
    <text evidence="1">Belongs to the CRISPR-associated protein Cas6/Cse3/CasE family.</text>
</comment>
<dbReference type="CDD" id="cd21140">
    <property type="entry name" value="Cas6_I-like"/>
    <property type="match status" value="1"/>
</dbReference>
<comment type="caution">
    <text evidence="5">The sequence shown here is derived from an EMBL/GenBank/DDBJ whole genome shotgun (WGS) entry which is preliminary data.</text>
</comment>
<feature type="domain" description="CRISPR associated protein Cas6 C-terminal" evidence="4">
    <location>
        <begin position="120"/>
        <end position="229"/>
    </location>
</feature>
<sequence>MRFRVDVESSVACMEWRDVHGPARSVVYDLIRGQDAHLAAELHDSGWRGSVLRPVGVAPPVFPTAARRKGAYATTGPGMVRLGSPVPKIAACLLAGLAGRGELRWGGVSLPVRGVQLEPTPDHSAGSAVFETVSPVVVKHEDRFLVPDDAHFVQRLTHNLRHKADLLDLPNEVEVTVLKSGRRRRFDTAKGFRIGAPITARVSAAPALLDALYEWGIGLATIQGFGWVK</sequence>
<dbReference type="Gene3D" id="3.30.70.1900">
    <property type="match status" value="1"/>
</dbReference>
<evidence type="ECO:0000256" key="2">
    <source>
        <dbReference type="ARBA" id="ARBA00022884"/>
    </source>
</evidence>
<evidence type="ECO:0000313" key="6">
    <source>
        <dbReference type="Proteomes" id="UP000237846"/>
    </source>
</evidence>
<evidence type="ECO:0000256" key="1">
    <source>
        <dbReference type="ARBA" id="ARBA00005937"/>
    </source>
</evidence>
<protein>
    <submittedName>
        <fullName evidence="5">CRISPR-associated Cas6 family protein</fullName>
    </submittedName>
</protein>
<proteinExistence type="inferred from homology"/>
<dbReference type="InterPro" id="IPR010156">
    <property type="entry name" value="CRISPR-assoc_prot_Cas6"/>
</dbReference>
<dbReference type="GO" id="GO:0051607">
    <property type="term" value="P:defense response to virus"/>
    <property type="evidence" value="ECO:0007669"/>
    <property type="project" value="UniProtKB-KW"/>
</dbReference>
<accession>A0A2T0Q296</accession>
<dbReference type="AlphaFoldDB" id="A0A2T0Q296"/>
<keyword evidence="6" id="KW-1185">Reference proteome</keyword>
<gene>
    <name evidence="5" type="ORF">CLV72_105277</name>
</gene>
<dbReference type="OrthoDB" id="4527536at2"/>
<evidence type="ECO:0000313" key="5">
    <source>
        <dbReference type="EMBL" id="PRX97924.1"/>
    </source>
</evidence>
<dbReference type="GO" id="GO:0016788">
    <property type="term" value="F:hydrolase activity, acting on ester bonds"/>
    <property type="evidence" value="ECO:0007669"/>
    <property type="project" value="InterPro"/>
</dbReference>
<organism evidence="5 6">
    <name type="scientific">Allonocardiopsis opalescens</name>
    <dbReference type="NCBI Taxonomy" id="1144618"/>
    <lineage>
        <taxon>Bacteria</taxon>
        <taxon>Bacillati</taxon>
        <taxon>Actinomycetota</taxon>
        <taxon>Actinomycetes</taxon>
        <taxon>Streptosporangiales</taxon>
        <taxon>Allonocardiopsis</taxon>
    </lineage>
</organism>
<dbReference type="NCBIfam" id="TIGR01877">
    <property type="entry name" value="cas_cas6"/>
    <property type="match status" value="1"/>
</dbReference>
<evidence type="ECO:0000259" key="4">
    <source>
        <dbReference type="Pfam" id="PF01881"/>
    </source>
</evidence>
<dbReference type="RefSeq" id="WP_106247714.1">
    <property type="nucleotide sequence ID" value="NZ_PVZC01000005.1"/>
</dbReference>
<keyword evidence="3" id="KW-0051">Antiviral defense</keyword>
<keyword evidence="2" id="KW-0694">RNA-binding</keyword>
<dbReference type="GO" id="GO:0003723">
    <property type="term" value="F:RNA binding"/>
    <property type="evidence" value="ECO:0007669"/>
    <property type="project" value="UniProtKB-KW"/>
</dbReference>
<dbReference type="PANTHER" id="PTHR36984:SF1">
    <property type="entry name" value="CRISPR-ASSOCIATED ENDORIBONUCLEASE CAS6 1"/>
    <property type="match status" value="1"/>
</dbReference>
<reference evidence="5 6" key="1">
    <citation type="submission" date="2018-03" db="EMBL/GenBank/DDBJ databases">
        <title>Genomic Encyclopedia of Archaeal and Bacterial Type Strains, Phase II (KMG-II): from individual species to whole genera.</title>
        <authorList>
            <person name="Goeker M."/>
        </authorList>
    </citation>
    <scope>NUCLEOTIDE SEQUENCE [LARGE SCALE GENOMIC DNA]</scope>
    <source>
        <strain evidence="5 6">DSM 45601</strain>
    </source>
</reference>